<dbReference type="Proteomes" id="UP000694892">
    <property type="component" value="Unassembled WGS sequence"/>
</dbReference>
<protein>
    <recommendedName>
        <fullName evidence="3">C3H1-type domain-containing protein</fullName>
    </recommendedName>
</protein>
<gene>
    <name evidence="4" type="ORF">XELAEV_18003369mg</name>
</gene>
<keyword evidence="1" id="KW-0479">Metal-binding</keyword>
<evidence type="ECO:0000256" key="1">
    <source>
        <dbReference type="PROSITE-ProRule" id="PRU00723"/>
    </source>
</evidence>
<accession>A0A974GYI2</accession>
<proteinExistence type="predicted"/>
<sequence length="99" mass="11072">MLSFGKKDIDLWTRWVSKEQGGFNNVSRGSMSYKPRNICFAYNERRCSRGFSCKFKHACSACGLSHVVSECNKKKEGNRQPFQAAQQKSGNANTGGQAK</sequence>
<evidence type="ECO:0000256" key="2">
    <source>
        <dbReference type="SAM" id="MobiDB-lite"/>
    </source>
</evidence>
<feature type="compositionally biased region" description="Polar residues" evidence="2">
    <location>
        <begin position="80"/>
        <end position="99"/>
    </location>
</feature>
<organism evidence="4">
    <name type="scientific">Xenopus laevis</name>
    <name type="common">African clawed frog</name>
    <dbReference type="NCBI Taxonomy" id="8355"/>
    <lineage>
        <taxon>Eukaryota</taxon>
        <taxon>Metazoa</taxon>
        <taxon>Chordata</taxon>
        <taxon>Craniata</taxon>
        <taxon>Vertebrata</taxon>
        <taxon>Euteleostomi</taxon>
        <taxon>Amphibia</taxon>
        <taxon>Batrachia</taxon>
        <taxon>Anura</taxon>
        <taxon>Pipoidea</taxon>
        <taxon>Pipidae</taxon>
        <taxon>Xenopodinae</taxon>
        <taxon>Xenopus</taxon>
        <taxon>Xenopus</taxon>
    </lineage>
</organism>
<keyword evidence="1" id="KW-0862">Zinc</keyword>
<dbReference type="AlphaFoldDB" id="A0A974GYI2"/>
<keyword evidence="1" id="KW-0863">Zinc-finger</keyword>
<reference evidence="4" key="1">
    <citation type="submission" date="2016-05" db="EMBL/GenBank/DDBJ databases">
        <title>WGS assembly of Xenopus laevis.</title>
        <authorList>
            <person name="Session A."/>
            <person name="Uno Y."/>
            <person name="Kwon T."/>
            <person name="Chapman J."/>
            <person name="Toyoda A."/>
            <person name="Takahashi S."/>
            <person name="Fukui A."/>
            <person name="Hikosaka A."/>
            <person name="Putnam N."/>
            <person name="Stites J."/>
            <person name="Van Heeringen S."/>
            <person name="Quigley I."/>
            <person name="Heinz S."/>
            <person name="Hellsten U."/>
            <person name="Lyons J."/>
            <person name="Suzuki A."/>
            <person name="Kondo M."/>
            <person name="Ogino H."/>
            <person name="Ochi H."/>
            <person name="Bogdanovic O."/>
            <person name="Lister R."/>
            <person name="Georgiou G."/>
            <person name="Paranjpe S."/>
            <person name="Van Kruijsbergen I."/>
            <person name="Mozaffari S."/>
            <person name="Shu S."/>
            <person name="Schmutz J."/>
            <person name="Jenkins J."/>
            <person name="Grimwood J."/>
            <person name="Carlson J."/>
            <person name="Mitros T."/>
            <person name="Simakov O."/>
            <person name="Heald R."/>
            <person name="Miller K."/>
            <person name="Haudenschild C."/>
            <person name="Kuroki Y."/>
            <person name="Tanaka T."/>
            <person name="Michiue T."/>
            <person name="Watanabe M."/>
            <person name="Kinoshita T."/>
            <person name="Ohta Y."/>
            <person name="Mawaribuchi S."/>
            <person name="Suzuki Y."/>
            <person name="Haramoto Y."/>
            <person name="Yamamoto T."/>
            <person name="Takagi C."/>
            <person name="Kitzman J."/>
            <person name="Shendure J."/>
            <person name="Nakayama T."/>
            <person name="Izutsu Y."/>
            <person name="Robert J."/>
            <person name="Dichmann D."/>
            <person name="Flajnik M."/>
            <person name="Houston D."/>
            <person name="Marcotte E."/>
            <person name="Wallingford J."/>
            <person name="Ito Y."/>
            <person name="Asashima M."/>
            <person name="Ueno N."/>
            <person name="Matsuda Y."/>
            <person name="Jan Veenstra G."/>
            <person name="Fujiyama A."/>
            <person name="Harland R."/>
            <person name="Taira M."/>
            <person name="Rokhsar D.S."/>
        </authorList>
    </citation>
    <scope>NUCLEOTIDE SEQUENCE</scope>
    <source>
        <strain evidence="4">J</strain>
        <tissue evidence="4">Blood</tissue>
    </source>
</reference>
<dbReference type="EMBL" id="KV508509">
    <property type="protein sequence ID" value="OCT55266.1"/>
    <property type="molecule type" value="Genomic_DNA"/>
</dbReference>
<evidence type="ECO:0000259" key="3">
    <source>
        <dbReference type="PROSITE" id="PS50103"/>
    </source>
</evidence>
<feature type="zinc finger region" description="C3H1-type" evidence="1">
    <location>
        <begin position="33"/>
        <end position="60"/>
    </location>
</feature>
<feature type="region of interest" description="Disordered" evidence="2">
    <location>
        <begin position="76"/>
        <end position="99"/>
    </location>
</feature>
<evidence type="ECO:0000313" key="4">
    <source>
        <dbReference type="EMBL" id="OCT55266.1"/>
    </source>
</evidence>
<dbReference type="PROSITE" id="PS50103">
    <property type="entry name" value="ZF_C3H1"/>
    <property type="match status" value="1"/>
</dbReference>
<dbReference type="InterPro" id="IPR000571">
    <property type="entry name" value="Znf_CCCH"/>
</dbReference>
<name>A0A974GYI2_XENLA</name>
<feature type="domain" description="C3H1-type" evidence="3">
    <location>
        <begin position="33"/>
        <end position="60"/>
    </location>
</feature>
<dbReference type="GO" id="GO:0008270">
    <property type="term" value="F:zinc ion binding"/>
    <property type="evidence" value="ECO:0007669"/>
    <property type="project" value="UniProtKB-KW"/>
</dbReference>